<dbReference type="AlphaFoldDB" id="A0A383BSE7"/>
<dbReference type="InterPro" id="IPR011037">
    <property type="entry name" value="Pyrv_Knase-like_insert_dom_sf"/>
</dbReference>
<proteinExistence type="predicted"/>
<name>A0A383BSE7_9ZZZZ</name>
<organism evidence="1">
    <name type="scientific">marine metagenome</name>
    <dbReference type="NCBI Taxonomy" id="408172"/>
    <lineage>
        <taxon>unclassified sequences</taxon>
        <taxon>metagenomes</taxon>
        <taxon>ecological metagenomes</taxon>
    </lineage>
</organism>
<gene>
    <name evidence="1" type="ORF">METZ01_LOCUS475653</name>
</gene>
<accession>A0A383BSE7</accession>
<reference evidence="1" key="1">
    <citation type="submission" date="2018-05" db="EMBL/GenBank/DDBJ databases">
        <authorList>
            <person name="Lanie J.A."/>
            <person name="Ng W.-L."/>
            <person name="Kazmierczak K.M."/>
            <person name="Andrzejewski T.M."/>
            <person name="Davidsen T.M."/>
            <person name="Wayne K.J."/>
            <person name="Tettelin H."/>
            <person name="Glass J.I."/>
            <person name="Rusch D."/>
            <person name="Podicherti R."/>
            <person name="Tsui H.-C.T."/>
            <person name="Winkler M.E."/>
        </authorList>
    </citation>
    <scope>NUCLEOTIDE SEQUENCE</scope>
</reference>
<protein>
    <submittedName>
        <fullName evidence="1">Uncharacterized protein</fullName>
    </submittedName>
</protein>
<dbReference type="Gene3D" id="2.40.33.20">
    <property type="entry name" value="PK beta-barrel domain-like"/>
    <property type="match status" value="1"/>
</dbReference>
<evidence type="ECO:0000313" key="1">
    <source>
        <dbReference type="EMBL" id="SVE22799.1"/>
    </source>
</evidence>
<dbReference type="SUPFAM" id="SSF50800">
    <property type="entry name" value="PK beta-barrel domain-like"/>
    <property type="match status" value="1"/>
</dbReference>
<dbReference type="EMBL" id="UINC01202817">
    <property type="protein sequence ID" value="SVE22799.1"/>
    <property type="molecule type" value="Genomic_DNA"/>
</dbReference>
<sequence>MLPAPPKFPRIARMWKGTVIALHVTPARGEETVDQESLEAVAGHGLRGDYRCDSPEPVSPKRQATLIEWETLEALKR</sequence>
<feature type="non-terminal residue" evidence="1">
    <location>
        <position position="77"/>
    </location>
</feature>